<dbReference type="HOGENOM" id="CLU_018294_0_0_1"/>
<dbReference type="FunCoup" id="A0A0C2WVJ2">
    <property type="interactions" value="191"/>
</dbReference>
<evidence type="ECO:0000313" key="3">
    <source>
        <dbReference type="EMBL" id="KIL60358.1"/>
    </source>
</evidence>
<dbReference type="STRING" id="946122.A0A0C2WVJ2"/>
<dbReference type="GO" id="GO:0005634">
    <property type="term" value="C:nucleus"/>
    <property type="evidence" value="ECO:0007669"/>
    <property type="project" value="TreeGrafter"/>
</dbReference>
<dbReference type="PROSITE" id="PS51253">
    <property type="entry name" value="HTH_CENPB"/>
    <property type="match status" value="1"/>
</dbReference>
<dbReference type="InterPro" id="IPR009057">
    <property type="entry name" value="Homeodomain-like_sf"/>
</dbReference>
<dbReference type="PANTHER" id="PTHR19303:SF73">
    <property type="entry name" value="PROTEIN PDC2"/>
    <property type="match status" value="1"/>
</dbReference>
<dbReference type="Pfam" id="PF03221">
    <property type="entry name" value="HTH_Tnp_Tc5"/>
    <property type="match status" value="1"/>
</dbReference>
<reference evidence="3 4" key="1">
    <citation type="submission" date="2014-04" db="EMBL/GenBank/DDBJ databases">
        <title>Evolutionary Origins and Diversification of the Mycorrhizal Mutualists.</title>
        <authorList>
            <consortium name="DOE Joint Genome Institute"/>
            <consortium name="Mycorrhizal Genomics Consortium"/>
            <person name="Kohler A."/>
            <person name="Kuo A."/>
            <person name="Nagy L.G."/>
            <person name="Floudas D."/>
            <person name="Copeland A."/>
            <person name="Barry K.W."/>
            <person name="Cichocki N."/>
            <person name="Veneault-Fourrey C."/>
            <person name="LaButti K."/>
            <person name="Lindquist E.A."/>
            <person name="Lipzen A."/>
            <person name="Lundell T."/>
            <person name="Morin E."/>
            <person name="Murat C."/>
            <person name="Riley R."/>
            <person name="Ohm R."/>
            <person name="Sun H."/>
            <person name="Tunlid A."/>
            <person name="Henrissat B."/>
            <person name="Grigoriev I.V."/>
            <person name="Hibbett D.S."/>
            <person name="Martin F."/>
        </authorList>
    </citation>
    <scope>NUCLEOTIDE SEQUENCE [LARGE SCALE GENOMIC DNA]</scope>
    <source>
        <strain evidence="3 4">Koide BX008</strain>
    </source>
</reference>
<feature type="domain" description="HTH CENPB-type" evidence="2">
    <location>
        <begin position="1"/>
        <end position="51"/>
    </location>
</feature>
<dbReference type="Pfam" id="PF03184">
    <property type="entry name" value="DDE_1"/>
    <property type="match status" value="1"/>
</dbReference>
<evidence type="ECO:0000256" key="1">
    <source>
        <dbReference type="ARBA" id="ARBA00023125"/>
    </source>
</evidence>
<protein>
    <recommendedName>
        <fullName evidence="2">HTH CENPB-type domain-containing protein</fullName>
    </recommendedName>
</protein>
<dbReference type="PANTHER" id="PTHR19303">
    <property type="entry name" value="TRANSPOSON"/>
    <property type="match status" value="1"/>
</dbReference>
<keyword evidence="1" id="KW-0238">DNA-binding</keyword>
<dbReference type="OrthoDB" id="162969at2759"/>
<dbReference type="GO" id="GO:0003677">
    <property type="term" value="F:DNA binding"/>
    <property type="evidence" value="ECO:0007669"/>
    <property type="project" value="UniProtKB-KW"/>
</dbReference>
<evidence type="ECO:0000313" key="4">
    <source>
        <dbReference type="Proteomes" id="UP000054549"/>
    </source>
</evidence>
<gene>
    <name evidence="3" type="ORF">M378DRAFT_187797</name>
</gene>
<dbReference type="EMBL" id="KN818300">
    <property type="protein sequence ID" value="KIL60358.1"/>
    <property type="molecule type" value="Genomic_DNA"/>
</dbReference>
<organism evidence="3 4">
    <name type="scientific">Amanita muscaria (strain Koide BX008)</name>
    <dbReference type="NCBI Taxonomy" id="946122"/>
    <lineage>
        <taxon>Eukaryota</taxon>
        <taxon>Fungi</taxon>
        <taxon>Dikarya</taxon>
        <taxon>Basidiomycota</taxon>
        <taxon>Agaricomycotina</taxon>
        <taxon>Agaricomycetes</taxon>
        <taxon>Agaricomycetidae</taxon>
        <taxon>Agaricales</taxon>
        <taxon>Pluteineae</taxon>
        <taxon>Amanitaceae</taxon>
        <taxon>Amanita</taxon>
    </lineage>
</organism>
<dbReference type="Proteomes" id="UP000054549">
    <property type="component" value="Unassembled WGS sequence"/>
</dbReference>
<accession>A0A0C2WVJ2</accession>
<dbReference type="InParanoid" id="A0A0C2WVJ2"/>
<sequence length="460" mass="52365">MGDNILINGEVLRQKWTHFADLAGVPHDERLKLSEGWLNRFKTRNSLKQFKRHGEAASASLEMVKQERERIQAFIKEQGFRAKDIFNMDETGLFYAMPPDKGLADKMFSGVKGKKNRLTYAFAANADGSEKREPFIIGRAFKPKHFKNQTGDDLGFYYRNNAKAWMTALLYQEWLQKWDRELQRKNRRILLLQDNFSGHIIPDGIRNIHVENFRPNLTAHIQPMDQGIIRCFKAHYRARFIQRAIENYDKGDSPAMIYDIDQLSAMRLAGAAWNQVDTTTIRNCWRKAGILPVFDSPPRAQPIIPISSLLDASDAEDLISGAEKDVEEGLEALAERGMLRKSNTVSIESLLNPADESQAVDESETTDKEICQAVLEARQQADGNSAGNDVDDSTQVEPRPTYQDVLHAASVINRFTQDLNHPTARKMEAALGSFTLQTRRDHARTMTATKITDFFRPKYS</sequence>
<dbReference type="Gene3D" id="1.10.10.60">
    <property type="entry name" value="Homeodomain-like"/>
    <property type="match status" value="1"/>
</dbReference>
<proteinExistence type="predicted"/>
<dbReference type="SUPFAM" id="SSF46689">
    <property type="entry name" value="Homeodomain-like"/>
    <property type="match status" value="1"/>
</dbReference>
<evidence type="ECO:0000259" key="2">
    <source>
        <dbReference type="PROSITE" id="PS51253"/>
    </source>
</evidence>
<keyword evidence="4" id="KW-1185">Reference proteome</keyword>
<dbReference type="InterPro" id="IPR006600">
    <property type="entry name" value="HTH_CenpB_DNA-bd_dom"/>
</dbReference>
<dbReference type="AlphaFoldDB" id="A0A0C2WVJ2"/>
<dbReference type="InterPro" id="IPR050863">
    <property type="entry name" value="CenT-Element_Derived"/>
</dbReference>
<dbReference type="InterPro" id="IPR004875">
    <property type="entry name" value="DDE_SF_endonuclease_dom"/>
</dbReference>
<name>A0A0C2WVJ2_AMAMK</name>